<feature type="transmembrane region" description="Helical" evidence="6">
    <location>
        <begin position="63"/>
        <end position="84"/>
    </location>
</feature>
<keyword evidence="4 6" id="KW-1133">Transmembrane helix</keyword>
<sequence length="101" mass="10373">MALSGFTTILTEALPAGLLPQIAADLLVSQSAAGQTVSVYALRSLMAAIPLTRMTQGVRSRRLLGITLMGFTFANLVTAVSSSYGVTMAAQGIAKICAGLL</sequence>
<accession>A0A822VCS8</accession>
<dbReference type="EMBL" id="FCNL01000042">
    <property type="protein sequence ID" value="CVI25391.1"/>
    <property type="molecule type" value="Genomic_DNA"/>
</dbReference>
<evidence type="ECO:0000256" key="6">
    <source>
        <dbReference type="SAM" id="Phobius"/>
    </source>
</evidence>
<dbReference type="PROSITE" id="PS50850">
    <property type="entry name" value="MFS"/>
    <property type="match status" value="1"/>
</dbReference>
<evidence type="ECO:0000256" key="3">
    <source>
        <dbReference type="ARBA" id="ARBA00022692"/>
    </source>
</evidence>
<keyword evidence="5 6" id="KW-0472">Membrane</keyword>
<evidence type="ECO:0000313" key="9">
    <source>
        <dbReference type="Proteomes" id="UP000192074"/>
    </source>
</evidence>
<dbReference type="PANTHER" id="PTHR43124">
    <property type="entry name" value="PURINE EFFLUX PUMP PBUE"/>
    <property type="match status" value="1"/>
</dbReference>
<dbReference type="SUPFAM" id="SSF103473">
    <property type="entry name" value="MFS general substrate transporter"/>
    <property type="match status" value="1"/>
</dbReference>
<evidence type="ECO:0000313" key="8">
    <source>
        <dbReference type="EMBL" id="CVI25391.1"/>
    </source>
</evidence>
<proteinExistence type="predicted"/>
<dbReference type="AlphaFoldDB" id="A0A822VCS8"/>
<comment type="subcellular location">
    <subcellularLocation>
        <location evidence="1">Cell membrane</location>
        <topology evidence="1">Multi-pass membrane protein</topology>
    </subcellularLocation>
</comment>
<evidence type="ECO:0000259" key="7">
    <source>
        <dbReference type="PROSITE" id="PS50850"/>
    </source>
</evidence>
<feature type="domain" description="Major facilitator superfamily (MFS) profile" evidence="7">
    <location>
        <begin position="1"/>
        <end position="101"/>
    </location>
</feature>
<protein>
    <submittedName>
        <fullName evidence="8">Transporter, major facilitator family protein</fullName>
    </submittedName>
</protein>
<evidence type="ECO:0000256" key="4">
    <source>
        <dbReference type="ARBA" id="ARBA00022989"/>
    </source>
</evidence>
<gene>
    <name evidence="8" type="ORF">AGR4A_pAt30206</name>
</gene>
<dbReference type="PANTHER" id="PTHR43124:SF3">
    <property type="entry name" value="CHLORAMPHENICOL EFFLUX PUMP RV0191"/>
    <property type="match status" value="1"/>
</dbReference>
<dbReference type="InterPro" id="IPR036259">
    <property type="entry name" value="MFS_trans_sf"/>
</dbReference>
<evidence type="ECO:0000256" key="5">
    <source>
        <dbReference type="ARBA" id="ARBA00023136"/>
    </source>
</evidence>
<keyword evidence="2" id="KW-1003">Cell membrane</keyword>
<keyword evidence="3 6" id="KW-0812">Transmembrane</keyword>
<dbReference type="InterPro" id="IPR020846">
    <property type="entry name" value="MFS_dom"/>
</dbReference>
<evidence type="ECO:0000256" key="2">
    <source>
        <dbReference type="ARBA" id="ARBA00022475"/>
    </source>
</evidence>
<dbReference type="Proteomes" id="UP000192074">
    <property type="component" value="Unassembled WGS sequence"/>
</dbReference>
<comment type="caution">
    <text evidence="8">The sequence shown here is derived from an EMBL/GenBank/DDBJ whole genome shotgun (WGS) entry which is preliminary data.</text>
</comment>
<dbReference type="GO" id="GO:0005886">
    <property type="term" value="C:plasma membrane"/>
    <property type="evidence" value="ECO:0007669"/>
    <property type="project" value="UniProtKB-SubCell"/>
</dbReference>
<dbReference type="InterPro" id="IPR050189">
    <property type="entry name" value="MFS_Efflux_Transporters"/>
</dbReference>
<evidence type="ECO:0000256" key="1">
    <source>
        <dbReference type="ARBA" id="ARBA00004651"/>
    </source>
</evidence>
<reference evidence="8 9" key="1">
    <citation type="submission" date="2016-01" db="EMBL/GenBank/DDBJ databases">
        <authorList>
            <person name="Regsiter A."/>
            <person name="william w."/>
        </authorList>
    </citation>
    <scope>NUCLEOTIDE SEQUENCE [LARGE SCALE GENOMIC DNA]</scope>
    <source>
        <strain evidence="8 9">B6</strain>
    </source>
</reference>
<dbReference type="Gene3D" id="1.20.1250.20">
    <property type="entry name" value="MFS general substrate transporter like domains"/>
    <property type="match status" value="1"/>
</dbReference>
<organism evidence="8 9">
    <name type="scientific">Agrobacterium tumefaciens str. B6</name>
    <dbReference type="NCBI Taxonomy" id="1183423"/>
    <lineage>
        <taxon>Bacteria</taxon>
        <taxon>Pseudomonadati</taxon>
        <taxon>Pseudomonadota</taxon>
        <taxon>Alphaproteobacteria</taxon>
        <taxon>Hyphomicrobiales</taxon>
        <taxon>Rhizobiaceae</taxon>
        <taxon>Rhizobium/Agrobacterium group</taxon>
        <taxon>Agrobacterium</taxon>
        <taxon>Agrobacterium tumefaciens complex</taxon>
    </lineage>
</organism>
<name>A0A822VCS8_AGRTU</name>
<dbReference type="GO" id="GO:0022857">
    <property type="term" value="F:transmembrane transporter activity"/>
    <property type="evidence" value="ECO:0007669"/>
    <property type="project" value="InterPro"/>
</dbReference>